<comment type="caution">
    <text evidence="1">The sequence shown here is derived from an EMBL/GenBank/DDBJ whole genome shotgun (WGS) entry which is preliminary data.</text>
</comment>
<name>A0A0F8ZDY2_9ZZZZ</name>
<dbReference type="EMBL" id="LAZR01048431">
    <property type="protein sequence ID" value="KKK91943.1"/>
    <property type="molecule type" value="Genomic_DNA"/>
</dbReference>
<gene>
    <name evidence="1" type="ORF">LCGC14_2707880</name>
</gene>
<protein>
    <submittedName>
        <fullName evidence="1">Uncharacterized protein</fullName>
    </submittedName>
</protein>
<accession>A0A0F8ZDY2</accession>
<organism evidence="1">
    <name type="scientific">marine sediment metagenome</name>
    <dbReference type="NCBI Taxonomy" id="412755"/>
    <lineage>
        <taxon>unclassified sequences</taxon>
        <taxon>metagenomes</taxon>
        <taxon>ecological metagenomes</taxon>
    </lineage>
</organism>
<evidence type="ECO:0000313" key="1">
    <source>
        <dbReference type="EMBL" id="KKK91943.1"/>
    </source>
</evidence>
<proteinExistence type="predicted"/>
<dbReference type="AlphaFoldDB" id="A0A0F8ZDY2"/>
<reference evidence="1" key="1">
    <citation type="journal article" date="2015" name="Nature">
        <title>Complex archaea that bridge the gap between prokaryotes and eukaryotes.</title>
        <authorList>
            <person name="Spang A."/>
            <person name="Saw J.H."/>
            <person name="Jorgensen S.L."/>
            <person name="Zaremba-Niedzwiedzka K."/>
            <person name="Martijn J."/>
            <person name="Lind A.E."/>
            <person name="van Eijk R."/>
            <person name="Schleper C."/>
            <person name="Guy L."/>
            <person name="Ettema T.J."/>
        </authorList>
    </citation>
    <scope>NUCLEOTIDE SEQUENCE</scope>
</reference>
<sequence length="106" mass="11876">MPEEKLEQPTETCGLLITYEGGVGVKVNLRAKQEEVIDKIQNWLSSEVKTLIQFETSNPDEVETCLVSPNKILFMLVKKEFIMESGRIVSANLVAPGVSPDKIFKH</sequence>